<feature type="binding site" evidence="5">
    <location>
        <position position="153"/>
    </location>
    <ligand>
        <name>S-adenosyl-L-methionine</name>
        <dbReference type="ChEBI" id="CHEBI:59789"/>
    </ligand>
</feature>
<feature type="binding site" evidence="5">
    <location>
        <position position="199"/>
    </location>
    <ligand>
        <name>S-adenosyl-L-methionine</name>
        <dbReference type="ChEBI" id="CHEBI:59789"/>
    </ligand>
</feature>
<sequence length="298" mass="33586">MTRNNRETIREVLLRTSRLFEEEGIRAPLYNAEMILQDVLGVDKTGMLLRFDEPFPETCKEELAWFVQLRESHVPLQHILGYQEFYGRKFSVSYDVLIPRPETELLVEQVLKQRPHFQAPGRGPLLVDIGTGSGAIAVTLAAEWPELRVIAIDLSPDALEMARKNAREHGVEERITFMLGDLYLPLIERGLRPDIVVSNPPYIPSADCEELDAEVRDFEPRLALDGGEDGLDPYRRITGALPQLWPIEGPAFVAFEVGIHQDRDVEQMIADSVPGVETGILPDLQGIGRVIWGLRTSL</sequence>
<dbReference type="InterPro" id="IPR002052">
    <property type="entry name" value="DNA_methylase_N6_adenine_CS"/>
</dbReference>
<comment type="function">
    <text evidence="5">Methylates the class 1 translation termination release factors RF1/PrfA and RF2/PrfB on the glutamine residue of the universally conserved GGQ motif.</text>
</comment>
<comment type="caution">
    <text evidence="8">The sequence shown here is derived from an EMBL/GenBank/DDBJ whole genome shotgun (WGS) entry which is preliminary data.</text>
</comment>
<comment type="caution">
    <text evidence="5">Lacks conserved residue(s) required for the propagation of feature annotation.</text>
</comment>
<dbReference type="Pfam" id="PF17827">
    <property type="entry name" value="PrmC_N"/>
    <property type="match status" value="1"/>
</dbReference>
<evidence type="ECO:0000259" key="7">
    <source>
        <dbReference type="Pfam" id="PF17827"/>
    </source>
</evidence>
<dbReference type="PANTHER" id="PTHR18895">
    <property type="entry name" value="HEMK METHYLTRANSFERASE"/>
    <property type="match status" value="1"/>
</dbReference>
<keyword evidence="9" id="KW-1185">Reference proteome</keyword>
<comment type="catalytic activity">
    <reaction evidence="4 5">
        <text>L-glutaminyl-[peptide chain release factor] + S-adenosyl-L-methionine = N(5)-methyl-L-glutaminyl-[peptide chain release factor] + S-adenosyl-L-homocysteine + H(+)</text>
        <dbReference type="Rhea" id="RHEA:42896"/>
        <dbReference type="Rhea" id="RHEA-COMP:10271"/>
        <dbReference type="Rhea" id="RHEA-COMP:10272"/>
        <dbReference type="ChEBI" id="CHEBI:15378"/>
        <dbReference type="ChEBI" id="CHEBI:30011"/>
        <dbReference type="ChEBI" id="CHEBI:57856"/>
        <dbReference type="ChEBI" id="CHEBI:59789"/>
        <dbReference type="ChEBI" id="CHEBI:61891"/>
        <dbReference type="EC" id="2.1.1.297"/>
    </reaction>
</comment>
<gene>
    <name evidence="5 8" type="primary">prmC</name>
    <name evidence="8" type="ORF">OS242_06305</name>
</gene>
<organism evidence="8 9">
    <name type="scientific">Tumebacillus lacus</name>
    <dbReference type="NCBI Taxonomy" id="2995335"/>
    <lineage>
        <taxon>Bacteria</taxon>
        <taxon>Bacillati</taxon>
        <taxon>Bacillota</taxon>
        <taxon>Bacilli</taxon>
        <taxon>Bacillales</taxon>
        <taxon>Alicyclobacillaceae</taxon>
        <taxon>Tumebacillus</taxon>
    </lineage>
</organism>
<dbReference type="NCBIfam" id="TIGR00536">
    <property type="entry name" value="hemK_fam"/>
    <property type="match status" value="1"/>
</dbReference>
<dbReference type="NCBIfam" id="TIGR03534">
    <property type="entry name" value="RF_mod_PrmC"/>
    <property type="match status" value="1"/>
</dbReference>
<comment type="similarity">
    <text evidence="5">Belongs to the protein N5-glutamine methyltransferase family. PrmC subfamily.</text>
</comment>
<dbReference type="GO" id="GO:0102559">
    <property type="term" value="F:peptide chain release factor N(5)-glutamine methyltransferase activity"/>
    <property type="evidence" value="ECO:0007669"/>
    <property type="project" value="UniProtKB-EC"/>
</dbReference>
<protein>
    <recommendedName>
        <fullName evidence="5">Release factor glutamine methyltransferase</fullName>
        <shortName evidence="5">RF MTase</shortName>
        <ecNumber evidence="5">2.1.1.297</ecNumber>
    </recommendedName>
    <alternativeName>
        <fullName evidence="5">N5-glutamine methyltransferase PrmC</fullName>
    </alternativeName>
    <alternativeName>
        <fullName evidence="5">Protein-(glutamine-N5) MTase PrmC</fullName>
    </alternativeName>
    <alternativeName>
        <fullName evidence="5">Protein-glutamine N-methyltransferase PrmC</fullName>
    </alternativeName>
</protein>
<dbReference type="InterPro" id="IPR029063">
    <property type="entry name" value="SAM-dependent_MTases_sf"/>
</dbReference>
<feature type="domain" description="Methyltransferase small" evidence="6">
    <location>
        <begin position="122"/>
        <end position="202"/>
    </location>
</feature>
<dbReference type="PROSITE" id="PS00092">
    <property type="entry name" value="N6_MTASE"/>
    <property type="match status" value="1"/>
</dbReference>
<evidence type="ECO:0000256" key="1">
    <source>
        <dbReference type="ARBA" id="ARBA00022603"/>
    </source>
</evidence>
<evidence type="ECO:0000256" key="5">
    <source>
        <dbReference type="HAMAP-Rule" id="MF_02126"/>
    </source>
</evidence>
<dbReference type="InterPro" id="IPR007848">
    <property type="entry name" value="Small_mtfrase_dom"/>
</dbReference>
<proteinExistence type="inferred from homology"/>
<keyword evidence="2 5" id="KW-0808">Transferase</keyword>
<name>A0ABT3X4A0_9BACL</name>
<dbReference type="Gene3D" id="3.40.50.150">
    <property type="entry name" value="Vaccinia Virus protein VP39"/>
    <property type="match status" value="1"/>
</dbReference>
<dbReference type="RefSeq" id="WP_267150806.1">
    <property type="nucleotide sequence ID" value="NZ_JAPMLT010000002.1"/>
</dbReference>
<dbReference type="Gene3D" id="1.10.8.10">
    <property type="entry name" value="DNA helicase RuvA subunit, C-terminal domain"/>
    <property type="match status" value="1"/>
</dbReference>
<keyword evidence="1 5" id="KW-0489">Methyltransferase</keyword>
<accession>A0ABT3X4A0</accession>
<dbReference type="CDD" id="cd02440">
    <property type="entry name" value="AdoMet_MTases"/>
    <property type="match status" value="1"/>
</dbReference>
<dbReference type="EMBL" id="JAPMLT010000002">
    <property type="protein sequence ID" value="MCX7569569.1"/>
    <property type="molecule type" value="Genomic_DNA"/>
</dbReference>
<dbReference type="Pfam" id="PF05175">
    <property type="entry name" value="MTS"/>
    <property type="match status" value="1"/>
</dbReference>
<dbReference type="Proteomes" id="UP001208017">
    <property type="component" value="Unassembled WGS sequence"/>
</dbReference>
<evidence type="ECO:0000259" key="6">
    <source>
        <dbReference type="Pfam" id="PF05175"/>
    </source>
</evidence>
<evidence type="ECO:0000256" key="4">
    <source>
        <dbReference type="ARBA" id="ARBA00048391"/>
    </source>
</evidence>
<feature type="binding site" evidence="5">
    <location>
        <begin position="130"/>
        <end position="134"/>
    </location>
    <ligand>
        <name>S-adenosyl-L-methionine</name>
        <dbReference type="ChEBI" id="CHEBI:59789"/>
    </ligand>
</feature>
<dbReference type="PANTHER" id="PTHR18895:SF74">
    <property type="entry name" value="MTRF1L RELEASE FACTOR GLUTAMINE METHYLTRANSFERASE"/>
    <property type="match status" value="1"/>
</dbReference>
<dbReference type="InterPro" id="IPR040758">
    <property type="entry name" value="PrmC_N"/>
</dbReference>
<dbReference type="InterPro" id="IPR019874">
    <property type="entry name" value="RF_methyltr_PrmC"/>
</dbReference>
<dbReference type="GO" id="GO:0032259">
    <property type="term" value="P:methylation"/>
    <property type="evidence" value="ECO:0007669"/>
    <property type="project" value="UniProtKB-KW"/>
</dbReference>
<evidence type="ECO:0000256" key="3">
    <source>
        <dbReference type="ARBA" id="ARBA00022691"/>
    </source>
</evidence>
<evidence type="ECO:0000313" key="8">
    <source>
        <dbReference type="EMBL" id="MCX7569569.1"/>
    </source>
</evidence>
<dbReference type="InterPro" id="IPR004556">
    <property type="entry name" value="HemK-like"/>
</dbReference>
<reference evidence="8 9" key="1">
    <citation type="submission" date="2022-11" db="EMBL/GenBank/DDBJ databases">
        <title>Study of microbial diversity in lake waters.</title>
        <authorList>
            <person name="Zhang J."/>
        </authorList>
    </citation>
    <scope>NUCLEOTIDE SEQUENCE [LARGE SCALE GENOMIC DNA]</scope>
    <source>
        <strain evidence="8 9">DT12</strain>
    </source>
</reference>
<feature type="binding site" evidence="5">
    <location>
        <begin position="199"/>
        <end position="202"/>
    </location>
    <ligand>
        <name>substrate</name>
    </ligand>
</feature>
<keyword evidence="3 5" id="KW-0949">S-adenosyl-L-methionine</keyword>
<dbReference type="HAMAP" id="MF_02126">
    <property type="entry name" value="RF_methyltr_PrmC"/>
    <property type="match status" value="1"/>
</dbReference>
<evidence type="ECO:0000256" key="2">
    <source>
        <dbReference type="ARBA" id="ARBA00022679"/>
    </source>
</evidence>
<feature type="domain" description="Release factor glutamine methyltransferase N-terminal" evidence="7">
    <location>
        <begin position="11"/>
        <end position="81"/>
    </location>
</feature>
<dbReference type="EC" id="2.1.1.297" evidence="5"/>
<evidence type="ECO:0000313" key="9">
    <source>
        <dbReference type="Proteomes" id="UP001208017"/>
    </source>
</evidence>
<dbReference type="InterPro" id="IPR050320">
    <property type="entry name" value="N5-glutamine_MTase"/>
</dbReference>
<dbReference type="SUPFAM" id="SSF53335">
    <property type="entry name" value="S-adenosyl-L-methionine-dependent methyltransferases"/>
    <property type="match status" value="1"/>
</dbReference>